<gene>
    <name evidence="2" type="ORF">MIND_00316800</name>
</gene>
<evidence type="ECO:0000256" key="1">
    <source>
        <dbReference type="SAM" id="MobiDB-lite"/>
    </source>
</evidence>
<feature type="compositionally biased region" description="Polar residues" evidence="1">
    <location>
        <begin position="39"/>
        <end position="64"/>
    </location>
</feature>
<protein>
    <submittedName>
        <fullName evidence="2">Uncharacterized protein</fullName>
    </submittedName>
</protein>
<evidence type="ECO:0000313" key="3">
    <source>
        <dbReference type="Proteomes" id="UP000636479"/>
    </source>
</evidence>
<sequence>MVHSTVPYDPAMRVGMGYNSFTQELCSRDVVTAKPAQLPPNSKGPSNANSQVASSKVSFNETSRPLNEQARVTAKFITRFPDLVQVLGVTPASHIKRGRQYADLLNVDDFNDHHIHYVVHVLVTQEVSSSIELTELNVIATLPKKDFSAIYGDCFISGFNEGGEFIALISLKLEEPSSANIRAVKSYLEGQIGFAASPLATVDPKQLPDHDIKIVTHVRGGDNLSSGQDRTLRNIRDEALFFSKHAFAHPVRLSPILTKYTTLMGFHIAKAQNNFMAIHNVEQGFASLALQPAASELEKFSADAKAGYEAREDWVIQSKESTPTTAPIALPSSTTISPPKWFNELSPYPATTLGLGQAYRDIQREMIRIVEEASNDPLRQSGILVNILVAERNFRRPGTRHYIGALLGQSLPNRVKEVVTGEITSTYMVDEAALNGK</sequence>
<proteinExistence type="predicted"/>
<dbReference type="GeneID" id="59342541"/>
<name>A0A8H6T4V5_9AGAR</name>
<evidence type="ECO:0000313" key="2">
    <source>
        <dbReference type="EMBL" id="KAF7309460.1"/>
    </source>
</evidence>
<comment type="caution">
    <text evidence="2">The sequence shown here is derived from an EMBL/GenBank/DDBJ whole genome shotgun (WGS) entry which is preliminary data.</text>
</comment>
<organism evidence="2 3">
    <name type="scientific">Mycena indigotica</name>
    <dbReference type="NCBI Taxonomy" id="2126181"/>
    <lineage>
        <taxon>Eukaryota</taxon>
        <taxon>Fungi</taxon>
        <taxon>Dikarya</taxon>
        <taxon>Basidiomycota</taxon>
        <taxon>Agaricomycotina</taxon>
        <taxon>Agaricomycetes</taxon>
        <taxon>Agaricomycetidae</taxon>
        <taxon>Agaricales</taxon>
        <taxon>Marasmiineae</taxon>
        <taxon>Mycenaceae</taxon>
        <taxon>Mycena</taxon>
    </lineage>
</organism>
<dbReference type="EMBL" id="JACAZF010000003">
    <property type="protein sequence ID" value="KAF7309460.1"/>
    <property type="molecule type" value="Genomic_DNA"/>
</dbReference>
<keyword evidence="3" id="KW-1185">Reference proteome</keyword>
<dbReference type="RefSeq" id="XP_037222910.1">
    <property type="nucleotide sequence ID" value="XM_037360025.1"/>
</dbReference>
<feature type="region of interest" description="Disordered" evidence="1">
    <location>
        <begin position="35"/>
        <end position="64"/>
    </location>
</feature>
<dbReference type="OrthoDB" id="3231004at2759"/>
<dbReference type="AlphaFoldDB" id="A0A8H6T4V5"/>
<accession>A0A8H6T4V5</accession>
<reference evidence="2" key="1">
    <citation type="submission" date="2020-05" db="EMBL/GenBank/DDBJ databases">
        <title>Mycena genomes resolve the evolution of fungal bioluminescence.</title>
        <authorList>
            <person name="Tsai I.J."/>
        </authorList>
    </citation>
    <scope>NUCLEOTIDE SEQUENCE</scope>
    <source>
        <strain evidence="2">171206Taipei</strain>
    </source>
</reference>
<dbReference type="Proteomes" id="UP000636479">
    <property type="component" value="Unassembled WGS sequence"/>
</dbReference>